<reference evidence="1 2" key="1">
    <citation type="submission" date="2017-04" db="EMBL/GenBank/DDBJ databases">
        <authorList>
            <person name="Afonso C.L."/>
            <person name="Miller P.J."/>
            <person name="Scott M.A."/>
            <person name="Spackman E."/>
            <person name="Goraichik I."/>
            <person name="Dimitrov K.M."/>
            <person name="Suarez D.L."/>
            <person name="Swayne D.E."/>
        </authorList>
    </citation>
    <scope>NUCLEOTIDE SEQUENCE [LARGE SCALE GENOMIC DNA]</scope>
    <source>
        <strain evidence="1 2">DSM 3385</strain>
    </source>
</reference>
<name>A0A1W2A5P8_9BACT</name>
<dbReference type="Proteomes" id="UP000192418">
    <property type="component" value="Unassembled WGS sequence"/>
</dbReference>
<dbReference type="STRING" id="1121400.SAMN02746065_104168"/>
<dbReference type="EMBL" id="FWXY01000004">
    <property type="protein sequence ID" value="SMC56059.1"/>
    <property type="molecule type" value="Genomic_DNA"/>
</dbReference>
<protein>
    <submittedName>
        <fullName evidence="1">Uncharacterized protein</fullName>
    </submittedName>
</protein>
<accession>A0A1W2A5P8</accession>
<keyword evidence="2" id="KW-1185">Reference proteome</keyword>
<evidence type="ECO:0000313" key="2">
    <source>
        <dbReference type="Proteomes" id="UP000192418"/>
    </source>
</evidence>
<dbReference type="OrthoDB" id="5421084at2"/>
<organism evidence="1 2">
    <name type="scientific">Desulfocicer vacuolatum DSM 3385</name>
    <dbReference type="NCBI Taxonomy" id="1121400"/>
    <lineage>
        <taxon>Bacteria</taxon>
        <taxon>Pseudomonadati</taxon>
        <taxon>Thermodesulfobacteriota</taxon>
        <taxon>Desulfobacteria</taxon>
        <taxon>Desulfobacterales</taxon>
        <taxon>Desulfobacteraceae</taxon>
        <taxon>Desulfocicer</taxon>
    </lineage>
</organism>
<dbReference type="AlphaFoldDB" id="A0A1W2A5P8"/>
<evidence type="ECO:0000313" key="1">
    <source>
        <dbReference type="EMBL" id="SMC56059.1"/>
    </source>
</evidence>
<sequence>MAQKQTSPVFVWENIFQSLMKRLDIPTRKEINHLNAKLDRVEKLLYQKQSGHGFTSHGTVHEPPPRSRIASTVVLEIIAAHPHGTDFKSIKEKTGFNDKKLRNIIFRLDRTDKIKRIKRGIYKKA</sequence>
<proteinExistence type="predicted"/>
<dbReference type="RefSeq" id="WP_084067391.1">
    <property type="nucleotide sequence ID" value="NZ_FWXY01000004.1"/>
</dbReference>
<gene>
    <name evidence="1" type="ORF">SAMN02746065_104168</name>
</gene>